<dbReference type="RefSeq" id="WP_345452245.1">
    <property type="nucleotide sequence ID" value="NZ_BAABKK010000031.1"/>
</dbReference>
<feature type="transmembrane region" description="Helical" evidence="7">
    <location>
        <begin position="253"/>
        <end position="272"/>
    </location>
</feature>
<reference evidence="11" key="1">
    <citation type="journal article" date="2019" name="Int. J. Syst. Evol. Microbiol.">
        <title>The Global Catalogue of Microorganisms (GCM) 10K type strain sequencing project: providing services to taxonomists for standard genome sequencing and annotation.</title>
        <authorList>
            <consortium name="The Broad Institute Genomics Platform"/>
            <consortium name="The Broad Institute Genome Sequencing Center for Infectious Disease"/>
            <person name="Wu L."/>
            <person name="Ma J."/>
        </authorList>
    </citation>
    <scope>NUCLEOTIDE SEQUENCE [LARGE SCALE GENOMIC DNA]</scope>
    <source>
        <strain evidence="11">JCM 18514</strain>
    </source>
</reference>
<feature type="transmembrane region" description="Helical" evidence="7">
    <location>
        <begin position="95"/>
        <end position="117"/>
    </location>
</feature>
<comment type="similarity">
    <text evidence="7">Belongs to the binding-protein-dependent transport system permease family.</text>
</comment>
<feature type="domain" description="ABC transmembrane type-1" evidence="9">
    <location>
        <begin position="92"/>
        <end position="323"/>
    </location>
</feature>
<evidence type="ECO:0000256" key="3">
    <source>
        <dbReference type="ARBA" id="ARBA00022475"/>
    </source>
</evidence>
<keyword evidence="3" id="KW-1003">Cell membrane</keyword>
<feature type="transmembrane region" description="Helical" evidence="7">
    <location>
        <begin position="32"/>
        <end position="58"/>
    </location>
</feature>
<keyword evidence="5 7" id="KW-1133">Transmembrane helix</keyword>
<organism evidence="10 11">
    <name type="scientific">Arthrobacter gyeryongensis</name>
    <dbReference type="NCBI Taxonomy" id="1650592"/>
    <lineage>
        <taxon>Bacteria</taxon>
        <taxon>Bacillati</taxon>
        <taxon>Actinomycetota</taxon>
        <taxon>Actinomycetes</taxon>
        <taxon>Micrococcales</taxon>
        <taxon>Micrococcaceae</taxon>
        <taxon>Arthrobacter</taxon>
    </lineage>
</organism>
<dbReference type="InterPro" id="IPR051393">
    <property type="entry name" value="ABC_transporter_permease"/>
</dbReference>
<dbReference type="Proteomes" id="UP001500200">
    <property type="component" value="Unassembled WGS sequence"/>
</dbReference>
<evidence type="ECO:0000256" key="2">
    <source>
        <dbReference type="ARBA" id="ARBA00022448"/>
    </source>
</evidence>
<dbReference type="PROSITE" id="PS50928">
    <property type="entry name" value="ABC_TM1"/>
    <property type="match status" value="1"/>
</dbReference>
<evidence type="ECO:0000256" key="8">
    <source>
        <dbReference type="SAM" id="MobiDB-lite"/>
    </source>
</evidence>
<dbReference type="Gene3D" id="1.10.3720.10">
    <property type="entry name" value="MetI-like"/>
    <property type="match status" value="1"/>
</dbReference>
<evidence type="ECO:0000313" key="11">
    <source>
        <dbReference type="Proteomes" id="UP001500200"/>
    </source>
</evidence>
<dbReference type="SUPFAM" id="SSF161098">
    <property type="entry name" value="MetI-like"/>
    <property type="match status" value="1"/>
</dbReference>
<keyword evidence="4 7" id="KW-0812">Transmembrane</keyword>
<keyword evidence="2 7" id="KW-0813">Transport</keyword>
<dbReference type="PANTHER" id="PTHR30193:SF42">
    <property type="entry name" value="ABC TRANSPORTER PERMEASE PROTEIN"/>
    <property type="match status" value="1"/>
</dbReference>
<evidence type="ECO:0000256" key="5">
    <source>
        <dbReference type="ARBA" id="ARBA00022989"/>
    </source>
</evidence>
<sequence>MTTSTAPPAPVSPSPRSKKQVPHNVKTSRRAAWIFAPSLLVSFVFVYVFIGITVYISLSNWKIGTSPDLSIRQPFGGTYGEIVQEQRFQADIRNVVIFTIVFLVLAILGGLVAALFIHHVAVGKGLFRTVFLLPYALSFIVTGVAWRWIFSPSTGVNEILRNLGIQNPPGWTTDTTVLGALNDPTGTDFLKVQFGIPVALLPIIFAAAWQLVGFAMAMYLAGLASIPEEHLEAASVDGANTWQRLRHIVLPQLWPSTITCFVLLLHVALKIFDLVIAMSGSGPGFVTDVPGIYIYNYLTSRYDKASAMAIILLLLTLVVIVPYLIRGYRKERKA</sequence>
<evidence type="ECO:0000256" key="4">
    <source>
        <dbReference type="ARBA" id="ARBA00022692"/>
    </source>
</evidence>
<comment type="caution">
    <text evidence="10">The sequence shown here is derived from an EMBL/GenBank/DDBJ whole genome shotgun (WGS) entry which is preliminary data.</text>
</comment>
<comment type="subcellular location">
    <subcellularLocation>
        <location evidence="1 7">Cell membrane</location>
        <topology evidence="1 7">Multi-pass membrane protein</topology>
    </subcellularLocation>
</comment>
<dbReference type="CDD" id="cd06261">
    <property type="entry name" value="TM_PBP2"/>
    <property type="match status" value="1"/>
</dbReference>
<accession>A0ABP9SSY5</accession>
<feature type="transmembrane region" description="Helical" evidence="7">
    <location>
        <begin position="129"/>
        <end position="149"/>
    </location>
</feature>
<feature type="region of interest" description="Disordered" evidence="8">
    <location>
        <begin position="1"/>
        <end position="23"/>
    </location>
</feature>
<feature type="transmembrane region" description="Helical" evidence="7">
    <location>
        <begin position="305"/>
        <end position="325"/>
    </location>
</feature>
<evidence type="ECO:0000256" key="1">
    <source>
        <dbReference type="ARBA" id="ARBA00004651"/>
    </source>
</evidence>
<keyword evidence="6 7" id="KW-0472">Membrane</keyword>
<gene>
    <name evidence="10" type="ORF">GCM10023346_41230</name>
</gene>
<dbReference type="InterPro" id="IPR035906">
    <property type="entry name" value="MetI-like_sf"/>
</dbReference>
<name>A0ABP9SSY5_9MICC</name>
<evidence type="ECO:0000256" key="7">
    <source>
        <dbReference type="RuleBase" id="RU363032"/>
    </source>
</evidence>
<dbReference type="PANTHER" id="PTHR30193">
    <property type="entry name" value="ABC TRANSPORTER PERMEASE PROTEIN"/>
    <property type="match status" value="1"/>
</dbReference>
<dbReference type="Pfam" id="PF00528">
    <property type="entry name" value="BPD_transp_1"/>
    <property type="match status" value="1"/>
</dbReference>
<protein>
    <submittedName>
        <fullName evidence="10">Sugar ABC transporter permease</fullName>
    </submittedName>
</protein>
<keyword evidence="11" id="KW-1185">Reference proteome</keyword>
<evidence type="ECO:0000256" key="6">
    <source>
        <dbReference type="ARBA" id="ARBA00023136"/>
    </source>
</evidence>
<dbReference type="EMBL" id="BAABKK010000031">
    <property type="protein sequence ID" value="GAA5200056.1"/>
    <property type="molecule type" value="Genomic_DNA"/>
</dbReference>
<dbReference type="InterPro" id="IPR000515">
    <property type="entry name" value="MetI-like"/>
</dbReference>
<evidence type="ECO:0000259" key="9">
    <source>
        <dbReference type="PROSITE" id="PS50928"/>
    </source>
</evidence>
<evidence type="ECO:0000313" key="10">
    <source>
        <dbReference type="EMBL" id="GAA5200056.1"/>
    </source>
</evidence>
<proteinExistence type="inferred from homology"/>
<feature type="transmembrane region" description="Helical" evidence="7">
    <location>
        <begin position="194"/>
        <end position="221"/>
    </location>
</feature>